<feature type="compositionally biased region" description="Low complexity" evidence="2">
    <location>
        <begin position="303"/>
        <end position="317"/>
    </location>
</feature>
<dbReference type="Proteomes" id="UP000198348">
    <property type="component" value="Unassembled WGS sequence"/>
</dbReference>
<evidence type="ECO:0000256" key="1">
    <source>
        <dbReference type="ARBA" id="ARBA00010652"/>
    </source>
</evidence>
<dbReference type="OrthoDB" id="3695206at2"/>
<feature type="domain" description="PPE" evidence="3">
    <location>
        <begin position="33"/>
        <end position="132"/>
    </location>
</feature>
<dbReference type="AlphaFoldDB" id="A0A238Y9C3"/>
<dbReference type="RefSeq" id="WP_089302167.1">
    <property type="nucleotide sequence ID" value="NZ_FZNW01000014.1"/>
</dbReference>
<feature type="compositionally biased region" description="Gly residues" evidence="2">
    <location>
        <begin position="400"/>
        <end position="409"/>
    </location>
</feature>
<proteinExistence type="inferred from homology"/>
<dbReference type="InterPro" id="IPR038332">
    <property type="entry name" value="PPE_sf"/>
</dbReference>
<feature type="compositionally biased region" description="Basic and acidic residues" evidence="2">
    <location>
        <begin position="589"/>
        <end position="600"/>
    </location>
</feature>
<feature type="compositionally biased region" description="Low complexity" evidence="2">
    <location>
        <begin position="269"/>
        <end position="295"/>
    </location>
</feature>
<accession>A0A238Y9C3</accession>
<sequence length="600" mass="59241">MSVPEAGRTIQRINDQRFDGYTENMLAEQIDEFRSGPGTGDIGAAVQALRRLADALRSAEQTLRTELGKLGVHWSGDAAEQARRVLTEHADFTTEASEKIARAAELLFAQSESFNRALHKLPDAGTLRAGSGGTGVGDFLGSLIGYETDQAKRVREAEAARQQAVDVLNTYAAETAEHLEGVDTVPHPGHLVLSHPTGGTGEAEPSPDEPETGTWDIGGPGVTPLHPGPAEGPSDTTASAQGNAGGSGGHDRSAGRPGGERPVPGTGQAPPASGGASSPAPGSGPVPGGSVSSSAAGGGGPAGAACPPGAAPSAAPGDQQVAGKQPNGGATVGQSASAGTVHGTEQHPARSASPHAVSSTPGGHAAQGPGQGPGHGPGHGQGGALAGAGQQHGHAARPLPGGGAPGQGGPEASPGKGRVSGPEPLAEGSLSGSEQLGQAGEVHARSGGETGSGARPSINTVGATATALGAAGIAGALSGEPDRKPRGERAASRVLRDYPFDDADGAQDPVTIAADGDPREHLRPAPGILEEAASEGGQDGSGEKERVRHRPVEGTDVVADQRPVVPEVIDDAQPEVPGHPGDTGAGRGPGEHDDGDGSAR</sequence>
<evidence type="ECO:0000259" key="3">
    <source>
        <dbReference type="Pfam" id="PF00823"/>
    </source>
</evidence>
<feature type="region of interest" description="Disordered" evidence="2">
    <location>
        <begin position="181"/>
        <end position="460"/>
    </location>
</feature>
<feature type="compositionally biased region" description="Low complexity" evidence="2">
    <location>
        <begin position="387"/>
        <end position="399"/>
    </location>
</feature>
<dbReference type="SUPFAM" id="SSF140459">
    <property type="entry name" value="PE/PPE dimer-like"/>
    <property type="match status" value="1"/>
</dbReference>
<dbReference type="EMBL" id="FZNW01000014">
    <property type="protein sequence ID" value="SNR67737.1"/>
    <property type="molecule type" value="Genomic_DNA"/>
</dbReference>
<feature type="compositionally biased region" description="Gly residues" evidence="2">
    <location>
        <begin position="369"/>
        <end position="386"/>
    </location>
</feature>
<dbReference type="InterPro" id="IPR000030">
    <property type="entry name" value="PPE_dom"/>
</dbReference>
<evidence type="ECO:0000256" key="2">
    <source>
        <dbReference type="SAM" id="MobiDB-lite"/>
    </source>
</evidence>
<feature type="region of interest" description="Disordered" evidence="2">
    <location>
        <begin position="474"/>
        <end position="600"/>
    </location>
</feature>
<name>A0A238Y9C3_9PSEU</name>
<keyword evidence="5" id="KW-1185">Reference proteome</keyword>
<reference evidence="5" key="1">
    <citation type="submission" date="2017-06" db="EMBL/GenBank/DDBJ databases">
        <authorList>
            <person name="Varghese N."/>
            <person name="Submissions S."/>
        </authorList>
    </citation>
    <scope>NUCLEOTIDE SEQUENCE [LARGE SCALE GENOMIC DNA]</scope>
    <source>
        <strain evidence="5">DSM 45207</strain>
    </source>
</reference>
<gene>
    <name evidence="4" type="ORF">SAMN06265360_11473</name>
</gene>
<dbReference type="Gene3D" id="1.20.1260.20">
    <property type="entry name" value="PPE superfamily"/>
    <property type="match status" value="1"/>
</dbReference>
<evidence type="ECO:0000313" key="5">
    <source>
        <dbReference type="Proteomes" id="UP000198348"/>
    </source>
</evidence>
<dbReference type="Pfam" id="PF00823">
    <property type="entry name" value="PPE"/>
    <property type="match status" value="1"/>
</dbReference>
<comment type="similarity">
    <text evidence="1">Belongs to the mycobacterial PPE family.</text>
</comment>
<organism evidence="4 5">
    <name type="scientific">Haloechinothrix alba</name>
    <dbReference type="NCBI Taxonomy" id="664784"/>
    <lineage>
        <taxon>Bacteria</taxon>
        <taxon>Bacillati</taxon>
        <taxon>Actinomycetota</taxon>
        <taxon>Actinomycetes</taxon>
        <taxon>Pseudonocardiales</taxon>
        <taxon>Pseudonocardiaceae</taxon>
        <taxon>Haloechinothrix</taxon>
    </lineage>
</organism>
<protein>
    <submittedName>
        <fullName evidence="4">PPE family protein</fullName>
    </submittedName>
</protein>
<feature type="compositionally biased region" description="Basic and acidic residues" evidence="2">
    <location>
        <begin position="541"/>
        <end position="553"/>
    </location>
</feature>
<feature type="compositionally biased region" description="Basic and acidic residues" evidence="2">
    <location>
        <begin position="480"/>
        <end position="499"/>
    </location>
</feature>
<evidence type="ECO:0000313" key="4">
    <source>
        <dbReference type="EMBL" id="SNR67737.1"/>
    </source>
</evidence>